<organism evidence="7 8">
    <name type="scientific">Nocardiopsis aegyptia</name>
    <dbReference type="NCBI Taxonomy" id="220378"/>
    <lineage>
        <taxon>Bacteria</taxon>
        <taxon>Bacillati</taxon>
        <taxon>Actinomycetota</taxon>
        <taxon>Actinomycetes</taxon>
        <taxon>Streptosporangiales</taxon>
        <taxon>Nocardiopsidaceae</taxon>
        <taxon>Nocardiopsis</taxon>
    </lineage>
</organism>
<dbReference type="EMBL" id="JACCFS010000001">
    <property type="protein sequence ID" value="NYJ35463.1"/>
    <property type="molecule type" value="Genomic_DNA"/>
</dbReference>
<dbReference type="GO" id="GO:0000976">
    <property type="term" value="F:transcription cis-regulatory region binding"/>
    <property type="evidence" value="ECO:0007669"/>
    <property type="project" value="TreeGrafter"/>
</dbReference>
<feature type="domain" description="HTH tetR-type" evidence="6">
    <location>
        <begin position="23"/>
        <end position="83"/>
    </location>
</feature>
<dbReference type="InterPro" id="IPR009057">
    <property type="entry name" value="Homeodomain-like_sf"/>
</dbReference>
<keyword evidence="1" id="KW-0805">Transcription regulation</keyword>
<dbReference type="Proteomes" id="UP000572051">
    <property type="component" value="Unassembled WGS sequence"/>
</dbReference>
<dbReference type="Gene3D" id="1.10.357.10">
    <property type="entry name" value="Tetracycline Repressor, domain 2"/>
    <property type="match status" value="1"/>
</dbReference>
<evidence type="ECO:0000313" key="7">
    <source>
        <dbReference type="EMBL" id="NYJ35463.1"/>
    </source>
</evidence>
<keyword evidence="2 4" id="KW-0238">DNA-binding</keyword>
<accession>A0A7Z0JAP3</accession>
<feature type="DNA-binding region" description="H-T-H motif" evidence="4">
    <location>
        <begin position="46"/>
        <end position="65"/>
    </location>
</feature>
<dbReference type="Pfam" id="PF00440">
    <property type="entry name" value="TetR_N"/>
    <property type="match status" value="1"/>
</dbReference>
<dbReference type="AlphaFoldDB" id="A0A7Z0JAP3"/>
<dbReference type="PANTHER" id="PTHR30055">
    <property type="entry name" value="HTH-TYPE TRANSCRIPTIONAL REGULATOR RUTR"/>
    <property type="match status" value="1"/>
</dbReference>
<dbReference type="InterPro" id="IPR050109">
    <property type="entry name" value="HTH-type_TetR-like_transc_reg"/>
</dbReference>
<dbReference type="GO" id="GO:0003700">
    <property type="term" value="F:DNA-binding transcription factor activity"/>
    <property type="evidence" value="ECO:0007669"/>
    <property type="project" value="TreeGrafter"/>
</dbReference>
<reference evidence="7 8" key="1">
    <citation type="submission" date="2020-07" db="EMBL/GenBank/DDBJ databases">
        <title>Sequencing the genomes of 1000 actinobacteria strains.</title>
        <authorList>
            <person name="Klenk H.-P."/>
        </authorList>
    </citation>
    <scope>NUCLEOTIDE SEQUENCE [LARGE SCALE GENOMIC DNA]</scope>
    <source>
        <strain evidence="7 8">DSM 44442</strain>
    </source>
</reference>
<evidence type="ECO:0000313" key="8">
    <source>
        <dbReference type="Proteomes" id="UP000572051"/>
    </source>
</evidence>
<dbReference type="PRINTS" id="PR00455">
    <property type="entry name" value="HTHTETR"/>
</dbReference>
<dbReference type="PROSITE" id="PS50977">
    <property type="entry name" value="HTH_TETR_2"/>
    <property type="match status" value="1"/>
</dbReference>
<sequence>MTQRQTGRRVGRPRAAGASPTGASSTEDVLRAAAELFTSQGFSATSTRAVAERAGLRQASLYHLFANKDAILARLLEGTVGPSLAVAERLERHPALAPVRLWALCRTDVELLCSHPHNVGALYLSPEVSRDRFGGFHTRRDALRDHYARLVARAAPESVGSSLPDLVFGLVESVILRRGGAPALDGATAGTEVADGALRLLGTPESALAEIRAEGLELYRATRA</sequence>
<evidence type="ECO:0000256" key="4">
    <source>
        <dbReference type="PROSITE-ProRule" id="PRU00335"/>
    </source>
</evidence>
<comment type="caution">
    <text evidence="7">The sequence shown here is derived from an EMBL/GenBank/DDBJ whole genome shotgun (WGS) entry which is preliminary data.</text>
</comment>
<evidence type="ECO:0000256" key="5">
    <source>
        <dbReference type="SAM" id="MobiDB-lite"/>
    </source>
</evidence>
<dbReference type="PANTHER" id="PTHR30055:SF234">
    <property type="entry name" value="HTH-TYPE TRANSCRIPTIONAL REGULATOR BETI"/>
    <property type="match status" value="1"/>
</dbReference>
<dbReference type="SUPFAM" id="SSF46689">
    <property type="entry name" value="Homeodomain-like"/>
    <property type="match status" value="1"/>
</dbReference>
<protein>
    <submittedName>
        <fullName evidence="7">AcrR family transcriptional regulator</fullName>
    </submittedName>
</protein>
<feature type="compositionally biased region" description="Low complexity" evidence="5">
    <location>
        <begin position="13"/>
        <end position="25"/>
    </location>
</feature>
<proteinExistence type="predicted"/>
<evidence type="ECO:0000256" key="2">
    <source>
        <dbReference type="ARBA" id="ARBA00023125"/>
    </source>
</evidence>
<evidence type="ECO:0000256" key="3">
    <source>
        <dbReference type="ARBA" id="ARBA00023163"/>
    </source>
</evidence>
<feature type="compositionally biased region" description="Basic residues" evidence="5">
    <location>
        <begin position="1"/>
        <end position="12"/>
    </location>
</feature>
<keyword evidence="8" id="KW-1185">Reference proteome</keyword>
<evidence type="ECO:0000256" key="1">
    <source>
        <dbReference type="ARBA" id="ARBA00023015"/>
    </source>
</evidence>
<dbReference type="RefSeq" id="WP_218897812.1">
    <property type="nucleotide sequence ID" value="NZ_JACCFS010000001.1"/>
</dbReference>
<feature type="region of interest" description="Disordered" evidence="5">
    <location>
        <begin position="1"/>
        <end position="25"/>
    </location>
</feature>
<name>A0A7Z0JAP3_9ACTN</name>
<evidence type="ECO:0000259" key="6">
    <source>
        <dbReference type="PROSITE" id="PS50977"/>
    </source>
</evidence>
<dbReference type="InterPro" id="IPR001647">
    <property type="entry name" value="HTH_TetR"/>
</dbReference>
<keyword evidence="3" id="KW-0804">Transcription</keyword>
<gene>
    <name evidence="7" type="ORF">HNR10_003344</name>
</gene>